<dbReference type="KEGG" id="kfa:Q73A0000_08725"/>
<evidence type="ECO:0000259" key="4">
    <source>
        <dbReference type="Pfam" id="PF01095"/>
    </source>
</evidence>
<evidence type="ECO:0000256" key="1">
    <source>
        <dbReference type="ARBA" id="ARBA00008891"/>
    </source>
</evidence>
<keyword evidence="3" id="KW-0063">Aspartyl esterase</keyword>
<dbReference type="GO" id="GO:0030599">
    <property type="term" value="F:pectinesterase activity"/>
    <property type="evidence" value="ECO:0007669"/>
    <property type="project" value="InterPro"/>
</dbReference>
<dbReference type="PANTHER" id="PTHR31321:SF57">
    <property type="entry name" value="PECTINESTERASE 53-RELATED"/>
    <property type="match status" value="1"/>
</dbReference>
<dbReference type="PANTHER" id="PTHR31321">
    <property type="entry name" value="ACYL-COA THIOESTER HYDROLASE YBHC-RELATED"/>
    <property type="match status" value="1"/>
</dbReference>
<keyword evidence="6" id="KW-1185">Reference proteome</keyword>
<dbReference type="InterPro" id="IPR011050">
    <property type="entry name" value="Pectin_lyase_fold/virulence"/>
</dbReference>
<name>A0A7M2Y9W7_9FLAO</name>
<dbReference type="InterPro" id="IPR000070">
    <property type="entry name" value="Pectinesterase_cat"/>
</dbReference>
<protein>
    <recommendedName>
        <fullName evidence="4">Pectinesterase catalytic domain-containing protein</fullName>
    </recommendedName>
</protein>
<dbReference type="GO" id="GO:0042545">
    <property type="term" value="P:cell wall modification"/>
    <property type="evidence" value="ECO:0007669"/>
    <property type="project" value="InterPro"/>
</dbReference>
<gene>
    <name evidence="5" type="ORF">Q73A0000_08725</name>
</gene>
<dbReference type="SUPFAM" id="SSF51126">
    <property type="entry name" value="Pectin lyase-like"/>
    <property type="match status" value="1"/>
</dbReference>
<accession>A0A7M2Y9W7</accession>
<proteinExistence type="inferred from homology"/>
<feature type="domain" description="Pectinesterase catalytic" evidence="4">
    <location>
        <begin position="750"/>
        <end position="951"/>
    </location>
</feature>
<organism evidence="5 6">
    <name type="scientific">Kaistella flava</name>
    <name type="common">ex Peng et al. 2021</name>
    <dbReference type="NCBI Taxonomy" id="2038776"/>
    <lineage>
        <taxon>Bacteria</taxon>
        <taxon>Pseudomonadati</taxon>
        <taxon>Bacteroidota</taxon>
        <taxon>Flavobacteriia</taxon>
        <taxon>Flavobacteriales</taxon>
        <taxon>Weeksellaceae</taxon>
        <taxon>Chryseobacterium group</taxon>
        <taxon>Kaistella</taxon>
    </lineage>
</organism>
<reference evidence="5 6" key="1">
    <citation type="submission" date="2019-05" db="EMBL/GenBank/DDBJ databases">
        <title>Chryseobacterium sp. isolated from King George Island, maritime Antarctica.</title>
        <authorList>
            <person name="Peng X."/>
        </authorList>
    </citation>
    <scope>NUCLEOTIDE SEQUENCE [LARGE SCALE GENOMIC DNA]</scope>
    <source>
        <strain evidence="5 6">7-3A</strain>
    </source>
</reference>
<dbReference type="Gene3D" id="2.160.20.10">
    <property type="entry name" value="Single-stranded right-handed beta-helix, Pectin lyase-like"/>
    <property type="match status" value="1"/>
</dbReference>
<evidence type="ECO:0000256" key="3">
    <source>
        <dbReference type="ARBA" id="ARBA00023085"/>
    </source>
</evidence>
<dbReference type="Proteomes" id="UP000594195">
    <property type="component" value="Chromosome"/>
</dbReference>
<evidence type="ECO:0000313" key="6">
    <source>
        <dbReference type="Proteomes" id="UP000594195"/>
    </source>
</evidence>
<dbReference type="EMBL" id="CP040442">
    <property type="protein sequence ID" value="QOW10445.1"/>
    <property type="molecule type" value="Genomic_DNA"/>
</dbReference>
<evidence type="ECO:0000313" key="5">
    <source>
        <dbReference type="EMBL" id="QOW10445.1"/>
    </source>
</evidence>
<evidence type="ECO:0000256" key="2">
    <source>
        <dbReference type="ARBA" id="ARBA00022801"/>
    </source>
</evidence>
<dbReference type="AlphaFoldDB" id="A0A7M2Y9W7"/>
<dbReference type="Pfam" id="PF01095">
    <property type="entry name" value="Pectinesterase"/>
    <property type="match status" value="1"/>
</dbReference>
<comment type="similarity">
    <text evidence="1">Belongs to the pectinesterase family.</text>
</comment>
<dbReference type="RefSeq" id="WP_193810611.1">
    <property type="nucleotide sequence ID" value="NZ_CP040442.1"/>
</dbReference>
<sequence length="1058" mass="114898">MFKQLFFLIVLSLIGTPTVFGQQKTDVWDFGAKQLDVAFYNNKLTEAGINSWYTETPGSTNIGMPASFVAGDLSWTGATNDRLRTSNTNLTRYDNNLGPGTAAGYTGRLYINAGAAVGRFFTFTLNEDDEISIIANSDAAGLLNFVYVTNPTAQTNLVATTLAAVEYKFVAKYAGNYKIFESVSKPSYYQIQRKAATYVTVNGNVNTTNTVSVPDNYSVLFTNKAGKTWTAPVTDGSYSVKLPANYSYDLSLVNANGYVITTGETLEATPATTTHNIVIDQVTLYKVSGTISGLGSSSNINNLALVYTPDPAANTVFVPKPIIDKASGNYTVNLESNINYTISATGVNDDEILANTILISPQNTVSNIVFSAKPKYGVTINASDLNATQLGQLQLTFTNINEAGYLYNFTNINVISLRNGTYSVSYSGLDQYSLEMKPTSYLKINNASATKELKFNPITNWSFDDKVITASTPYYKGLAFTGNIVNEITKGHIVCQTGSAISVPMNPGEKLVISYYYAANFSINGGSAVTTNSGSTSTIENKDYLYTGTSPGNVLINCAGLTYIKNISKYKDVQYTPTISVGSGKDYPTINDALTAISRMVRTTTERVTVLIEPGNYEEMIVIKNANITLKNASSNPSIALANKGVNIDPNAVRITSYYGVGYNYFSQGTDNKWNENALAINKANGFTSYTNVSGSTNGSYWNATVVVNAANFEAENIIFENSFNQYISQKESDDVLVMVVGNKGQRPTLVGDVAVQNKSFVERAAAIAVANNIDKVFLKNCRVVGRQDSFYGGTGSRVAVYKGVMMGAVDYIFGPMTAVFYKTKFAMNTSDVSGDLSYLTAPQQTSGRGFLLYECIIGSAIPGIETASVYRSKPGFFGRPWAANTGEAVIYKATVETSDFPGQFDNSLISPPGWLNTLNGTSDRVYEYQTTELSGVNNSAKREPWSKVLITPFLTDGTEITPFNFTKGNDNWDPFNLEILGTTNNYSKTTVNIFTSEKSVYISNVKANTDVKVYHMNGSLAKMFTTKSDTNFELPRGIYLVTVQAKDGIKSVKVLSK</sequence>
<dbReference type="InterPro" id="IPR012334">
    <property type="entry name" value="Pectin_lyas_fold"/>
</dbReference>
<keyword evidence="2" id="KW-0378">Hydrolase</keyword>
<dbReference type="GO" id="GO:0009279">
    <property type="term" value="C:cell outer membrane"/>
    <property type="evidence" value="ECO:0007669"/>
    <property type="project" value="TreeGrafter"/>
</dbReference>